<reference evidence="3 4" key="1">
    <citation type="submission" date="2019-04" db="EMBL/GenBank/DDBJ databases">
        <title>Friends and foes A comparative genomics study of 23 Aspergillus species from section Flavi.</title>
        <authorList>
            <consortium name="DOE Joint Genome Institute"/>
            <person name="Kjaerbolling I."/>
            <person name="Vesth T."/>
            <person name="Frisvad J.C."/>
            <person name="Nybo J.L."/>
            <person name="Theobald S."/>
            <person name="Kildgaard S."/>
            <person name="Isbrandt T."/>
            <person name="Kuo A."/>
            <person name="Sato A."/>
            <person name="Lyhne E.K."/>
            <person name="Kogle M.E."/>
            <person name="Wiebenga A."/>
            <person name="Kun R.S."/>
            <person name="Lubbers R.J."/>
            <person name="Makela M.R."/>
            <person name="Barry K."/>
            <person name="Chovatia M."/>
            <person name="Clum A."/>
            <person name="Daum C."/>
            <person name="Haridas S."/>
            <person name="He G."/>
            <person name="LaButti K."/>
            <person name="Lipzen A."/>
            <person name="Mondo S."/>
            <person name="Riley R."/>
            <person name="Salamov A."/>
            <person name="Simmons B.A."/>
            <person name="Magnuson J.K."/>
            <person name="Henrissat B."/>
            <person name="Mortensen U.H."/>
            <person name="Larsen T.O."/>
            <person name="Devries R.P."/>
            <person name="Grigoriev I.V."/>
            <person name="Machida M."/>
            <person name="Baker S.E."/>
            <person name="Andersen M.R."/>
        </authorList>
    </citation>
    <scope>NUCLEOTIDE SEQUENCE [LARGE SCALE GENOMIC DNA]</scope>
    <source>
        <strain evidence="3 4">IBT 18842</strain>
    </source>
</reference>
<evidence type="ECO:0000256" key="2">
    <source>
        <dbReference type="SAM" id="Phobius"/>
    </source>
</evidence>
<feature type="compositionally biased region" description="Polar residues" evidence="1">
    <location>
        <begin position="60"/>
        <end position="83"/>
    </location>
</feature>
<protein>
    <submittedName>
        <fullName evidence="3">Uncharacterized protein</fullName>
    </submittedName>
</protein>
<feature type="region of interest" description="Disordered" evidence="1">
    <location>
        <begin position="60"/>
        <end position="88"/>
    </location>
</feature>
<sequence length="163" mass="18100">MAGVLAKTSQFLQQSRLATDYERWLERSDKDYRPAKDPQYHPPTPAAEDRNLVFHRVLNNSPRKSVDNARSTGPESAAPQMNRSHGEVLSGLRTRPYASLKGTITDAVGKPCPCQLILLLVIFILILCGVKALTTRQRRQAIALPISESDAITVSIIDEKHLV</sequence>
<dbReference type="AlphaFoldDB" id="A0A5N6U2B7"/>
<dbReference type="Proteomes" id="UP000325780">
    <property type="component" value="Unassembled WGS sequence"/>
</dbReference>
<dbReference type="EMBL" id="ML742048">
    <property type="protein sequence ID" value="KAE8152745.1"/>
    <property type="molecule type" value="Genomic_DNA"/>
</dbReference>
<keyword evidence="2" id="KW-1133">Transmembrane helix</keyword>
<keyword evidence="2" id="KW-0812">Transmembrane</keyword>
<keyword evidence="2" id="KW-0472">Membrane</keyword>
<proteinExistence type="predicted"/>
<accession>A0A5N6U2B7</accession>
<organism evidence="3 4">
    <name type="scientific">Aspergillus avenaceus</name>
    <dbReference type="NCBI Taxonomy" id="36643"/>
    <lineage>
        <taxon>Eukaryota</taxon>
        <taxon>Fungi</taxon>
        <taxon>Dikarya</taxon>
        <taxon>Ascomycota</taxon>
        <taxon>Pezizomycotina</taxon>
        <taxon>Eurotiomycetes</taxon>
        <taxon>Eurotiomycetidae</taxon>
        <taxon>Eurotiales</taxon>
        <taxon>Aspergillaceae</taxon>
        <taxon>Aspergillus</taxon>
        <taxon>Aspergillus subgen. Circumdati</taxon>
    </lineage>
</organism>
<dbReference type="OrthoDB" id="4497843at2759"/>
<gene>
    <name evidence="3" type="ORF">BDV25DRAFT_150497</name>
</gene>
<evidence type="ECO:0000256" key="1">
    <source>
        <dbReference type="SAM" id="MobiDB-lite"/>
    </source>
</evidence>
<keyword evidence="4" id="KW-1185">Reference proteome</keyword>
<evidence type="ECO:0000313" key="3">
    <source>
        <dbReference type="EMBL" id="KAE8152745.1"/>
    </source>
</evidence>
<name>A0A5N6U2B7_ASPAV</name>
<evidence type="ECO:0000313" key="4">
    <source>
        <dbReference type="Proteomes" id="UP000325780"/>
    </source>
</evidence>
<feature type="transmembrane region" description="Helical" evidence="2">
    <location>
        <begin position="116"/>
        <end position="134"/>
    </location>
</feature>